<sequence>MSSSASVSSCVADGSAPTASASPSPRTANRSSFSCVVCGVQFSDSHAAEAHKSSQKHKKKSGELEWEAQQYKKDTDVTLDDVWALVRRKQAELQVTPWSELQYREEERRA</sequence>
<dbReference type="RefSeq" id="XP_067179479.1">
    <property type="nucleotide sequence ID" value="XM_067324132.1"/>
</dbReference>
<reference evidence="7" key="1">
    <citation type="journal article" date="2021" name="Microbiol. Resour. Announc.">
        <title>LGAAP: Leishmaniinae Genome Assembly and Annotation Pipeline.</title>
        <authorList>
            <person name="Almutairi H."/>
            <person name="Urbaniak M.D."/>
            <person name="Bates M.D."/>
            <person name="Jariyapan N."/>
            <person name="Kwakye-Nuako G."/>
            <person name="Thomaz-Soccol V."/>
            <person name="Al-Salem W.S."/>
            <person name="Dillon R.J."/>
            <person name="Bates P.A."/>
            <person name="Gatherer D."/>
        </authorList>
    </citation>
    <scope>NUCLEOTIDE SEQUENCE [LARGE SCALE GENOMIC DNA]</scope>
</reference>
<dbReference type="InterPro" id="IPR036236">
    <property type="entry name" value="Znf_C2H2_sf"/>
</dbReference>
<keyword evidence="2" id="KW-0863">Zinc-finger</keyword>
<dbReference type="SUPFAM" id="SSF57667">
    <property type="entry name" value="beta-beta-alpha zinc fingers"/>
    <property type="match status" value="1"/>
</dbReference>
<evidence type="ECO:0000313" key="7">
    <source>
        <dbReference type="Proteomes" id="UP000673552"/>
    </source>
</evidence>
<evidence type="ECO:0000256" key="3">
    <source>
        <dbReference type="ARBA" id="ARBA00022833"/>
    </source>
</evidence>
<evidence type="ECO:0000256" key="4">
    <source>
        <dbReference type="SAM" id="MobiDB-lite"/>
    </source>
</evidence>
<reference evidence="7" key="2">
    <citation type="journal article" date="2021" name="Sci. Data">
        <title>Chromosome-scale genome sequencing, assembly and annotation of six genomes from subfamily Leishmaniinae.</title>
        <authorList>
            <person name="Almutairi H."/>
            <person name="Urbaniak M.D."/>
            <person name="Bates M.D."/>
            <person name="Jariyapan N."/>
            <person name="Kwakye-Nuako G."/>
            <person name="Thomaz Soccol V."/>
            <person name="Al-Salem W.S."/>
            <person name="Dillon R.J."/>
            <person name="Bates P.A."/>
            <person name="Gatherer D."/>
        </authorList>
    </citation>
    <scope>NUCLEOTIDE SEQUENCE [LARGE SCALE GENOMIC DNA]</scope>
</reference>
<dbReference type="GO" id="GO:0008270">
    <property type="term" value="F:zinc ion binding"/>
    <property type="evidence" value="ECO:0007669"/>
    <property type="project" value="UniProtKB-KW"/>
</dbReference>
<comment type="caution">
    <text evidence="6">The sequence shown here is derived from an EMBL/GenBank/DDBJ whole genome shotgun (WGS) entry which is preliminary data.</text>
</comment>
<dbReference type="Gene3D" id="3.30.160.60">
    <property type="entry name" value="Classic Zinc Finger"/>
    <property type="match status" value="1"/>
</dbReference>
<evidence type="ECO:0000256" key="2">
    <source>
        <dbReference type="ARBA" id="ARBA00022771"/>
    </source>
</evidence>
<protein>
    <recommendedName>
        <fullName evidence="5">C2H2-type domain-containing protein</fullName>
    </recommendedName>
</protein>
<keyword evidence="3" id="KW-0862">Zinc</keyword>
<evidence type="ECO:0000313" key="6">
    <source>
        <dbReference type="EMBL" id="KAG5481046.1"/>
    </source>
</evidence>
<dbReference type="AlphaFoldDB" id="A0A836HN53"/>
<dbReference type="KEGG" id="lmat:92516644"/>
<proteinExistence type="predicted"/>
<name>A0A836HN53_9TRYP</name>
<dbReference type="PROSITE" id="PS00028">
    <property type="entry name" value="ZINC_FINGER_C2H2_1"/>
    <property type="match status" value="1"/>
</dbReference>
<keyword evidence="7" id="KW-1185">Reference proteome</keyword>
<feature type="domain" description="C2H2-type" evidence="5">
    <location>
        <begin position="35"/>
        <end position="57"/>
    </location>
</feature>
<dbReference type="GeneID" id="92516644"/>
<accession>A0A836HN53</accession>
<dbReference type="InterPro" id="IPR013087">
    <property type="entry name" value="Znf_C2H2_type"/>
</dbReference>
<feature type="region of interest" description="Disordered" evidence="4">
    <location>
        <begin position="1"/>
        <end position="30"/>
    </location>
</feature>
<organism evidence="6 7">
    <name type="scientific">Leishmania martiniquensis</name>
    <dbReference type="NCBI Taxonomy" id="1580590"/>
    <lineage>
        <taxon>Eukaryota</taxon>
        <taxon>Discoba</taxon>
        <taxon>Euglenozoa</taxon>
        <taxon>Kinetoplastea</taxon>
        <taxon>Metakinetoplastina</taxon>
        <taxon>Trypanosomatida</taxon>
        <taxon>Trypanosomatidae</taxon>
        <taxon>Leishmaniinae</taxon>
        <taxon>Leishmania</taxon>
    </lineage>
</organism>
<evidence type="ECO:0000259" key="5">
    <source>
        <dbReference type="PROSITE" id="PS00028"/>
    </source>
</evidence>
<gene>
    <name evidence="6" type="ORF">LSCM1_06722</name>
</gene>
<dbReference type="OrthoDB" id="248409at2759"/>
<dbReference type="EMBL" id="JAFEUZ010000018">
    <property type="protein sequence ID" value="KAG5481046.1"/>
    <property type="molecule type" value="Genomic_DNA"/>
</dbReference>
<dbReference type="InterPro" id="IPR022755">
    <property type="entry name" value="Znf_C2H2_jaz"/>
</dbReference>
<evidence type="ECO:0000256" key="1">
    <source>
        <dbReference type="ARBA" id="ARBA00022723"/>
    </source>
</evidence>
<dbReference type="Proteomes" id="UP000673552">
    <property type="component" value="Unassembled WGS sequence"/>
</dbReference>
<keyword evidence="1" id="KW-0479">Metal-binding</keyword>
<dbReference type="Pfam" id="PF12171">
    <property type="entry name" value="zf-C2H2_jaz"/>
    <property type="match status" value="1"/>
</dbReference>